<dbReference type="GO" id="GO:0008710">
    <property type="term" value="F:8-amino-7-oxononanoate synthase activity"/>
    <property type="evidence" value="ECO:0007669"/>
    <property type="project" value="UniProtKB-EC"/>
</dbReference>
<evidence type="ECO:0000256" key="11">
    <source>
        <dbReference type="ARBA" id="ARBA00047715"/>
    </source>
</evidence>
<dbReference type="Proteomes" id="UP000250086">
    <property type="component" value="Unassembled WGS sequence"/>
</dbReference>
<evidence type="ECO:0000256" key="2">
    <source>
        <dbReference type="ARBA" id="ARBA00004746"/>
    </source>
</evidence>
<reference evidence="15 16" key="1">
    <citation type="submission" date="2018-06" db="EMBL/GenBank/DDBJ databases">
        <authorList>
            <consortium name="Pathogen Informatics"/>
            <person name="Doyle S."/>
        </authorList>
    </citation>
    <scope>NUCLEOTIDE SEQUENCE [LARGE SCALE GENOMIC DNA]</scope>
    <source>
        <strain evidence="15 16">NCTC13093</strain>
    </source>
</reference>
<comment type="subunit">
    <text evidence="4">Homodimer.</text>
</comment>
<evidence type="ECO:0000256" key="13">
    <source>
        <dbReference type="SAM" id="Phobius"/>
    </source>
</evidence>
<evidence type="ECO:0000256" key="7">
    <source>
        <dbReference type="ARBA" id="ARBA00022756"/>
    </source>
</evidence>
<feature type="transmembrane region" description="Helical" evidence="13">
    <location>
        <begin position="267"/>
        <end position="285"/>
    </location>
</feature>
<evidence type="ECO:0000313" key="16">
    <source>
        <dbReference type="Proteomes" id="UP000250086"/>
    </source>
</evidence>
<evidence type="ECO:0000313" key="15">
    <source>
        <dbReference type="EMBL" id="SPT69513.1"/>
    </source>
</evidence>
<keyword evidence="13" id="KW-0812">Transmembrane</keyword>
<keyword evidence="13" id="KW-0472">Membrane</keyword>
<comment type="cofactor">
    <cofactor evidence="1 12">
        <name>pyridoxal 5'-phosphate</name>
        <dbReference type="ChEBI" id="CHEBI:597326"/>
    </cofactor>
</comment>
<keyword evidence="13" id="KW-1133">Transmembrane helix</keyword>
<dbReference type="InterPro" id="IPR050087">
    <property type="entry name" value="AON_synthase_class-II"/>
</dbReference>
<dbReference type="Gene3D" id="3.40.640.10">
    <property type="entry name" value="Type I PLP-dependent aspartate aminotransferase-like (Major domain)"/>
    <property type="match status" value="1"/>
</dbReference>
<dbReference type="EC" id="2.3.1.47" evidence="5"/>
<dbReference type="InterPro" id="IPR015422">
    <property type="entry name" value="PyrdxlP-dep_Trfase_small"/>
</dbReference>
<organism evidence="15 16">
    <name type="scientific">Anaerobiospirillum thomasii</name>
    <dbReference type="NCBI Taxonomy" id="179995"/>
    <lineage>
        <taxon>Bacteria</taxon>
        <taxon>Pseudomonadati</taxon>
        <taxon>Pseudomonadota</taxon>
        <taxon>Gammaproteobacteria</taxon>
        <taxon>Aeromonadales</taxon>
        <taxon>Succinivibrionaceae</taxon>
        <taxon>Anaerobiospirillum</taxon>
    </lineage>
</organism>
<keyword evidence="8 12" id="KW-0663">Pyridoxal phosphate</keyword>
<dbReference type="RefSeq" id="WP_113743677.1">
    <property type="nucleotide sequence ID" value="NZ_UAPV01000001.1"/>
</dbReference>
<dbReference type="InterPro" id="IPR001917">
    <property type="entry name" value="Aminotrans_II_pyridoxalP_BS"/>
</dbReference>
<dbReference type="PROSITE" id="PS00599">
    <property type="entry name" value="AA_TRANSFER_CLASS_2"/>
    <property type="match status" value="1"/>
</dbReference>
<name>A0A2X0V6M3_9GAMM</name>
<evidence type="ECO:0000256" key="3">
    <source>
        <dbReference type="ARBA" id="ARBA00010008"/>
    </source>
</evidence>
<evidence type="ECO:0000256" key="8">
    <source>
        <dbReference type="ARBA" id="ARBA00022898"/>
    </source>
</evidence>
<keyword evidence="7" id="KW-0093">Biotin biosynthesis</keyword>
<sequence length="385" mass="43408">MSLYQRMQEQLDKKRHDSCFRFLRSSRQTDCYISTDNRQYINLSSNDYLGIGHDKALVRDFIDSSRSESDFYFSSSSSRLLTGSYMCFEEFEQYIGSLYNKKALYFNSGFDANSGVLQALGSADTLILADKKSHASIIDGMALSSGKTLRFKHNDVEHLKALIERYKDEYESIIIVTEALFSMDGDIAPLEKIAALKDVYDNIYIYVDEAHSFFVYGQGLGLCYEKKVLSKIDFVLVTLGKGFGSAGAVLMCSDVCKDYLINTMRPFIFTTALPPVNILYSLFILKKSDIFAKRRDRLAQISTYIRSVIHSKGLNCPSDSHIIPIILGSNDNAIKAASLFEEHGFLAMPVRHPTVPVGQARLRLSLCSFLSDDDIEKLSTLILRL</sequence>
<accession>A0A2X0V6M3</accession>
<evidence type="ECO:0000256" key="10">
    <source>
        <dbReference type="ARBA" id="ARBA00033381"/>
    </source>
</evidence>
<dbReference type="SUPFAM" id="SSF53383">
    <property type="entry name" value="PLP-dependent transferases"/>
    <property type="match status" value="1"/>
</dbReference>
<proteinExistence type="inferred from homology"/>
<evidence type="ECO:0000256" key="6">
    <source>
        <dbReference type="ARBA" id="ARBA00022679"/>
    </source>
</evidence>
<dbReference type="InterPro" id="IPR015421">
    <property type="entry name" value="PyrdxlP-dep_Trfase_major"/>
</dbReference>
<dbReference type="GO" id="GO:0009102">
    <property type="term" value="P:biotin biosynthetic process"/>
    <property type="evidence" value="ECO:0007669"/>
    <property type="project" value="UniProtKB-KW"/>
</dbReference>
<feature type="domain" description="Aminotransferase class I/classII large" evidence="14">
    <location>
        <begin position="39"/>
        <end position="378"/>
    </location>
</feature>
<protein>
    <recommendedName>
        <fullName evidence="5">8-amino-7-oxononanoate synthase</fullName>
        <ecNumber evidence="5">2.3.1.47</ecNumber>
    </recommendedName>
    <alternativeName>
        <fullName evidence="9">7-keto-8-amino-pelargonic acid synthase</fullName>
    </alternativeName>
    <alternativeName>
        <fullName evidence="10">8-amino-7-ketopelargonate synthase</fullName>
    </alternativeName>
</protein>
<dbReference type="EMBL" id="UAPV01000001">
    <property type="protein sequence ID" value="SPT69513.1"/>
    <property type="molecule type" value="Genomic_DNA"/>
</dbReference>
<dbReference type="InterPro" id="IPR004839">
    <property type="entry name" value="Aminotransferase_I/II_large"/>
</dbReference>
<evidence type="ECO:0000256" key="4">
    <source>
        <dbReference type="ARBA" id="ARBA00011738"/>
    </source>
</evidence>
<keyword evidence="15" id="KW-0012">Acyltransferase</keyword>
<keyword evidence="6 15" id="KW-0808">Transferase</keyword>
<evidence type="ECO:0000256" key="9">
    <source>
        <dbReference type="ARBA" id="ARBA00032610"/>
    </source>
</evidence>
<comment type="catalytic activity">
    <reaction evidence="11">
        <text>6-carboxyhexanoyl-[ACP] + L-alanine + H(+) = (8S)-8-amino-7-oxononanoate + holo-[ACP] + CO2</text>
        <dbReference type="Rhea" id="RHEA:42288"/>
        <dbReference type="Rhea" id="RHEA-COMP:9685"/>
        <dbReference type="Rhea" id="RHEA-COMP:9955"/>
        <dbReference type="ChEBI" id="CHEBI:15378"/>
        <dbReference type="ChEBI" id="CHEBI:16526"/>
        <dbReference type="ChEBI" id="CHEBI:57972"/>
        <dbReference type="ChEBI" id="CHEBI:64479"/>
        <dbReference type="ChEBI" id="CHEBI:78846"/>
        <dbReference type="ChEBI" id="CHEBI:149468"/>
        <dbReference type="EC" id="2.3.1.47"/>
    </reaction>
</comment>
<evidence type="ECO:0000259" key="14">
    <source>
        <dbReference type="Pfam" id="PF00155"/>
    </source>
</evidence>
<evidence type="ECO:0000256" key="1">
    <source>
        <dbReference type="ARBA" id="ARBA00001933"/>
    </source>
</evidence>
<dbReference type="PANTHER" id="PTHR13693:SF100">
    <property type="entry name" value="8-AMINO-7-OXONONANOATE SYNTHASE"/>
    <property type="match status" value="1"/>
</dbReference>
<dbReference type="Pfam" id="PF00155">
    <property type="entry name" value="Aminotran_1_2"/>
    <property type="match status" value="1"/>
</dbReference>
<evidence type="ECO:0000256" key="5">
    <source>
        <dbReference type="ARBA" id="ARBA00013187"/>
    </source>
</evidence>
<dbReference type="InterPro" id="IPR015424">
    <property type="entry name" value="PyrdxlP-dep_Trfase"/>
</dbReference>
<evidence type="ECO:0000256" key="12">
    <source>
        <dbReference type="RuleBase" id="RU003693"/>
    </source>
</evidence>
<dbReference type="AlphaFoldDB" id="A0A2X0V6M3"/>
<gene>
    <name evidence="15" type="primary">bioF</name>
    <name evidence="15" type="ORF">NCTC13093_00890</name>
</gene>
<comment type="pathway">
    <text evidence="2">Cofactor biosynthesis; biotin biosynthesis.</text>
</comment>
<keyword evidence="16" id="KW-1185">Reference proteome</keyword>
<dbReference type="Gene3D" id="3.90.1150.10">
    <property type="entry name" value="Aspartate Aminotransferase, domain 1"/>
    <property type="match status" value="1"/>
</dbReference>
<dbReference type="GO" id="GO:0030170">
    <property type="term" value="F:pyridoxal phosphate binding"/>
    <property type="evidence" value="ECO:0007669"/>
    <property type="project" value="InterPro"/>
</dbReference>
<dbReference type="PANTHER" id="PTHR13693">
    <property type="entry name" value="CLASS II AMINOTRANSFERASE/8-AMINO-7-OXONONANOATE SYNTHASE"/>
    <property type="match status" value="1"/>
</dbReference>
<comment type="similarity">
    <text evidence="3">Belongs to the class-II pyridoxal-phosphate-dependent aminotransferase family. BioF subfamily.</text>
</comment>